<dbReference type="EMBL" id="CAJOAZ010001660">
    <property type="protein sequence ID" value="CAF3841501.1"/>
    <property type="molecule type" value="Genomic_DNA"/>
</dbReference>
<protein>
    <recommendedName>
        <fullName evidence="2">WAP domain-containing protein</fullName>
    </recommendedName>
</protein>
<dbReference type="Proteomes" id="UP000663868">
    <property type="component" value="Unassembled WGS sequence"/>
</dbReference>
<dbReference type="GO" id="GO:0030414">
    <property type="term" value="F:peptidase inhibitor activity"/>
    <property type="evidence" value="ECO:0007669"/>
    <property type="project" value="InterPro"/>
</dbReference>
<evidence type="ECO:0000313" key="4">
    <source>
        <dbReference type="EMBL" id="CAF0893948.1"/>
    </source>
</evidence>
<proteinExistence type="predicted"/>
<name>A0A813X151_9BILA</name>
<reference evidence="3" key="1">
    <citation type="submission" date="2021-02" db="EMBL/GenBank/DDBJ databases">
        <authorList>
            <person name="Nowell W R."/>
        </authorList>
    </citation>
    <scope>NUCLEOTIDE SEQUENCE</scope>
</reference>
<dbReference type="AlphaFoldDB" id="A0A813X151"/>
<evidence type="ECO:0000313" key="7">
    <source>
        <dbReference type="Proteomes" id="UP000663845"/>
    </source>
</evidence>
<comment type="caution">
    <text evidence="3">The sequence shown here is derived from an EMBL/GenBank/DDBJ whole genome shotgun (WGS) entry which is preliminary data.</text>
</comment>
<evidence type="ECO:0000313" key="3">
    <source>
        <dbReference type="EMBL" id="CAF0858724.1"/>
    </source>
</evidence>
<dbReference type="SUPFAM" id="SSF57256">
    <property type="entry name" value="Elafin-like"/>
    <property type="match status" value="1"/>
</dbReference>
<evidence type="ECO:0000313" key="6">
    <source>
        <dbReference type="EMBL" id="CAF4063937.1"/>
    </source>
</evidence>
<dbReference type="InterPro" id="IPR036645">
    <property type="entry name" value="Elafin-like_sf"/>
</dbReference>
<dbReference type="Pfam" id="PF00095">
    <property type="entry name" value="WAP"/>
    <property type="match status" value="1"/>
</dbReference>
<dbReference type="EMBL" id="CAJNOE010000090">
    <property type="protein sequence ID" value="CAF0893948.1"/>
    <property type="molecule type" value="Genomic_DNA"/>
</dbReference>
<evidence type="ECO:0000259" key="2">
    <source>
        <dbReference type="Pfam" id="PF00095"/>
    </source>
</evidence>
<dbReference type="Proteomes" id="UP000663845">
    <property type="component" value="Unassembled WGS sequence"/>
</dbReference>
<feature type="chain" id="PRO_5036409579" description="WAP domain-containing protein" evidence="1">
    <location>
        <begin position="20"/>
        <end position="96"/>
    </location>
</feature>
<feature type="domain" description="WAP" evidence="2">
    <location>
        <begin position="30"/>
        <end position="85"/>
    </location>
</feature>
<dbReference type="Proteomes" id="UP000663860">
    <property type="component" value="Unassembled WGS sequence"/>
</dbReference>
<feature type="signal peptide" evidence="1">
    <location>
        <begin position="1"/>
        <end position="19"/>
    </location>
</feature>
<gene>
    <name evidence="4" type="ORF">IZO911_LOCUS11877</name>
    <name evidence="3" type="ORF">JYZ213_LOCUS8308</name>
    <name evidence="6" type="ORF">KXQ929_LOCUS32318</name>
    <name evidence="5" type="ORF">OXD698_LOCUS20705</name>
</gene>
<keyword evidence="1" id="KW-0732">Signal</keyword>
<evidence type="ECO:0000256" key="1">
    <source>
        <dbReference type="SAM" id="SignalP"/>
    </source>
</evidence>
<evidence type="ECO:0000313" key="5">
    <source>
        <dbReference type="EMBL" id="CAF3841501.1"/>
    </source>
</evidence>
<sequence length="96" mass="10169">MRFVAILILVGLVYFGATALVTSDPEQDHSGSCPTYAMMCAIYCPRRSLVTMAPGQTNSCTRDSECASDEKCCKPACGCSNKCVTATIKSQSTSSP</sequence>
<dbReference type="Proteomes" id="UP000663844">
    <property type="component" value="Unassembled WGS sequence"/>
</dbReference>
<dbReference type="GO" id="GO:0005576">
    <property type="term" value="C:extracellular region"/>
    <property type="evidence" value="ECO:0007669"/>
    <property type="project" value="InterPro"/>
</dbReference>
<dbReference type="EMBL" id="CAJNOG010000056">
    <property type="protein sequence ID" value="CAF0858724.1"/>
    <property type="molecule type" value="Genomic_DNA"/>
</dbReference>
<organism evidence="3 7">
    <name type="scientific">Adineta steineri</name>
    <dbReference type="NCBI Taxonomy" id="433720"/>
    <lineage>
        <taxon>Eukaryota</taxon>
        <taxon>Metazoa</taxon>
        <taxon>Spiralia</taxon>
        <taxon>Gnathifera</taxon>
        <taxon>Rotifera</taxon>
        <taxon>Eurotatoria</taxon>
        <taxon>Bdelloidea</taxon>
        <taxon>Adinetida</taxon>
        <taxon>Adinetidae</taxon>
        <taxon>Adineta</taxon>
    </lineage>
</organism>
<dbReference type="EMBL" id="CAJOBB010003890">
    <property type="protein sequence ID" value="CAF4063937.1"/>
    <property type="molecule type" value="Genomic_DNA"/>
</dbReference>
<accession>A0A813X151</accession>
<dbReference type="InterPro" id="IPR008197">
    <property type="entry name" value="WAP_dom"/>
</dbReference>